<dbReference type="CDD" id="cd03495">
    <property type="entry name" value="SQR_TypeC_SdhD_like"/>
    <property type="match status" value="1"/>
</dbReference>
<keyword evidence="15 16" id="KW-0472">Membrane</keyword>
<keyword evidence="7" id="KW-0813">Transport</keyword>
<dbReference type="RefSeq" id="WP_002717949.1">
    <property type="nucleotide sequence ID" value="NZ_UFSI01000001.1"/>
</dbReference>
<feature type="transmembrane region" description="Helical" evidence="16">
    <location>
        <begin position="37"/>
        <end position="57"/>
    </location>
</feature>
<protein>
    <recommendedName>
        <fullName evidence="6">Succinate dehydrogenase hydrophobic membrane anchor subunit</fullName>
    </recommendedName>
</protein>
<dbReference type="GO" id="GO:0016020">
    <property type="term" value="C:membrane"/>
    <property type="evidence" value="ECO:0007669"/>
    <property type="project" value="UniProtKB-SubCell"/>
</dbReference>
<dbReference type="NCBIfam" id="TIGR02968">
    <property type="entry name" value="succ_dehyd_anc"/>
    <property type="match status" value="1"/>
</dbReference>
<evidence type="ECO:0000256" key="7">
    <source>
        <dbReference type="ARBA" id="ARBA00022448"/>
    </source>
</evidence>
<keyword evidence="12" id="KW-0249">Electron transport</keyword>
<evidence type="ECO:0000256" key="16">
    <source>
        <dbReference type="SAM" id="Phobius"/>
    </source>
</evidence>
<evidence type="ECO:0000256" key="6">
    <source>
        <dbReference type="ARBA" id="ARBA00019425"/>
    </source>
</evidence>
<dbReference type="GO" id="GO:0020037">
    <property type="term" value="F:heme binding"/>
    <property type="evidence" value="ECO:0007669"/>
    <property type="project" value="InterPro"/>
</dbReference>
<evidence type="ECO:0000256" key="4">
    <source>
        <dbReference type="ARBA" id="ARBA00005163"/>
    </source>
</evidence>
<name>A0A380W2G8_AFIFE</name>
<keyword evidence="11" id="KW-0479">Metal-binding</keyword>
<dbReference type="Pfam" id="PF01127">
    <property type="entry name" value="Sdh_cyt"/>
    <property type="match status" value="1"/>
</dbReference>
<dbReference type="Gene3D" id="1.20.1300.10">
    <property type="entry name" value="Fumarate reductase/succinate dehydrogenase, transmembrane subunit"/>
    <property type="match status" value="1"/>
</dbReference>
<keyword evidence="10 16" id="KW-0812">Transmembrane</keyword>
<comment type="pathway">
    <text evidence="4">Carbohydrate metabolism; tricarboxylic acid cycle.</text>
</comment>
<dbReference type="InterPro" id="IPR034804">
    <property type="entry name" value="SQR/QFR_C/D"/>
</dbReference>
<keyword evidence="8" id="KW-0816">Tricarboxylic acid cycle</keyword>
<evidence type="ECO:0000256" key="14">
    <source>
        <dbReference type="ARBA" id="ARBA00023004"/>
    </source>
</evidence>
<evidence type="ECO:0000256" key="2">
    <source>
        <dbReference type="ARBA" id="ARBA00004050"/>
    </source>
</evidence>
<dbReference type="AlphaFoldDB" id="A0A380W2G8"/>
<comment type="function">
    <text evidence="2">Membrane-anchoring subunit of succinate dehydrogenase (SDH).</text>
</comment>
<comment type="subcellular location">
    <subcellularLocation>
        <location evidence="3">Membrane</location>
        <topology evidence="3">Multi-pass membrane protein</topology>
    </subcellularLocation>
</comment>
<feature type="transmembrane region" description="Helical" evidence="16">
    <location>
        <begin position="63"/>
        <end position="86"/>
    </location>
</feature>
<dbReference type="GO" id="GO:0006099">
    <property type="term" value="P:tricarboxylic acid cycle"/>
    <property type="evidence" value="ECO:0007669"/>
    <property type="project" value="UniProtKB-UniPathway"/>
</dbReference>
<evidence type="ECO:0000256" key="5">
    <source>
        <dbReference type="ARBA" id="ARBA00011558"/>
    </source>
</evidence>
<dbReference type="EMBL" id="UIGB01000001">
    <property type="protein sequence ID" value="SUU83168.1"/>
    <property type="molecule type" value="Genomic_DNA"/>
</dbReference>
<organism evidence="17 18">
    <name type="scientific">Afipia felis</name>
    <name type="common">Cat scratch disease bacillus</name>
    <dbReference type="NCBI Taxonomy" id="1035"/>
    <lineage>
        <taxon>Bacteria</taxon>
        <taxon>Pseudomonadati</taxon>
        <taxon>Pseudomonadota</taxon>
        <taxon>Alphaproteobacteria</taxon>
        <taxon>Hyphomicrobiales</taxon>
        <taxon>Nitrobacteraceae</taxon>
        <taxon>Afipia</taxon>
    </lineage>
</organism>
<comment type="subunit">
    <text evidence="5">Part of an enzyme complex containing four subunits: a flavoprotein, an iron-sulfur protein, plus two membrane-anchoring proteins, SdhC and SdhD.</text>
</comment>
<dbReference type="Proteomes" id="UP000254343">
    <property type="component" value="Unassembled WGS sequence"/>
</dbReference>
<evidence type="ECO:0000256" key="3">
    <source>
        <dbReference type="ARBA" id="ARBA00004141"/>
    </source>
</evidence>
<dbReference type="UniPathway" id="UPA00223"/>
<evidence type="ECO:0000256" key="13">
    <source>
        <dbReference type="ARBA" id="ARBA00022989"/>
    </source>
</evidence>
<accession>A0A380W2G8</accession>
<dbReference type="OrthoDB" id="9809280at2"/>
<dbReference type="InterPro" id="IPR014312">
    <property type="entry name" value="Succ_DH_anchor"/>
</dbReference>
<dbReference type="SUPFAM" id="SSF81343">
    <property type="entry name" value="Fumarate reductase respiratory complex transmembrane subunits"/>
    <property type="match status" value="1"/>
</dbReference>
<evidence type="ECO:0000256" key="15">
    <source>
        <dbReference type="ARBA" id="ARBA00023136"/>
    </source>
</evidence>
<evidence type="ECO:0000256" key="11">
    <source>
        <dbReference type="ARBA" id="ARBA00022723"/>
    </source>
</evidence>
<evidence type="ECO:0000313" key="18">
    <source>
        <dbReference type="Proteomes" id="UP000254343"/>
    </source>
</evidence>
<gene>
    <name evidence="17" type="ORF">NCTC12722_00330</name>
</gene>
<evidence type="ECO:0000313" key="17">
    <source>
        <dbReference type="EMBL" id="SUU83168.1"/>
    </source>
</evidence>
<evidence type="ECO:0000256" key="8">
    <source>
        <dbReference type="ARBA" id="ARBA00022532"/>
    </source>
</evidence>
<keyword evidence="14" id="KW-0408">Iron</keyword>
<evidence type="ECO:0000256" key="12">
    <source>
        <dbReference type="ARBA" id="ARBA00022982"/>
    </source>
</evidence>
<keyword evidence="9" id="KW-0349">Heme</keyword>
<keyword evidence="13 16" id="KW-1133">Transmembrane helix</keyword>
<evidence type="ECO:0000256" key="9">
    <source>
        <dbReference type="ARBA" id="ARBA00022617"/>
    </source>
</evidence>
<dbReference type="GO" id="GO:0046872">
    <property type="term" value="F:metal ion binding"/>
    <property type="evidence" value="ECO:0007669"/>
    <property type="project" value="UniProtKB-KW"/>
</dbReference>
<sequence length="135" mass="14420">MSARDTAKNVSMRTPLARVRRLGAAHSGTKDFFRQRVTAIAMALLIVPVAIIVVMLTGRDQAAAAQLLGSPIVAILLTLFIIAGCLHMKIGVQIVIEDYVHSEAIKILAIIANNFFSFAVGLASIFAIFKLSVGS</sequence>
<feature type="transmembrane region" description="Helical" evidence="16">
    <location>
        <begin position="107"/>
        <end position="129"/>
    </location>
</feature>
<proteinExistence type="predicted"/>
<comment type="cofactor">
    <cofactor evidence="1">
        <name>heme</name>
        <dbReference type="ChEBI" id="CHEBI:30413"/>
    </cofactor>
</comment>
<evidence type="ECO:0000256" key="10">
    <source>
        <dbReference type="ARBA" id="ARBA00022692"/>
    </source>
</evidence>
<reference evidence="17 18" key="1">
    <citation type="submission" date="2018-06" db="EMBL/GenBank/DDBJ databases">
        <authorList>
            <consortium name="Pathogen Informatics"/>
            <person name="Doyle S."/>
        </authorList>
    </citation>
    <scope>NUCLEOTIDE SEQUENCE [LARGE SCALE GENOMIC DNA]</scope>
    <source>
        <strain evidence="17 18">NCTC12722</strain>
    </source>
</reference>
<dbReference type="InterPro" id="IPR000701">
    <property type="entry name" value="SuccDH_FuR_B_TM-su"/>
</dbReference>
<evidence type="ECO:0000256" key="1">
    <source>
        <dbReference type="ARBA" id="ARBA00001971"/>
    </source>
</evidence>